<dbReference type="Proteomes" id="UP000772181">
    <property type="component" value="Unassembled WGS sequence"/>
</dbReference>
<sequence length="241" mass="25549">MKTKSERYSIVGVGVLLALLAMGQLLASYTPVMAADKQEVQGLVDKARVTLNEFMRDSNYSWLHENLKNVKGVVIFPQVLKAGFFFGGSGGTGVLVVRDGKTGDWSQPAFYTVGSVSFGLQIGGEAAEVIMAVMTKKGIDSLLASSIKLGGDVSVALGPVGMGAKADITTDFISFAKSKGLYAGLNLEGSMVDVRESMIKAYYGKEVRPVDIVIKRSVSNPGSAELRATLKRAAKNSRSGI</sequence>
<accession>A0A933GM60</accession>
<name>A0A933GM60_UNCTE</name>
<dbReference type="PANTHER" id="PTHR15629:SF2">
    <property type="entry name" value="SH3 DOMAIN-CONTAINING YSC84-LIKE PROTEIN 1"/>
    <property type="match status" value="1"/>
</dbReference>
<evidence type="ECO:0000259" key="1">
    <source>
        <dbReference type="Pfam" id="PF04366"/>
    </source>
</evidence>
<feature type="domain" description="Ysc84 actin-binding" evidence="1">
    <location>
        <begin position="115"/>
        <end position="233"/>
    </location>
</feature>
<dbReference type="GO" id="GO:0035091">
    <property type="term" value="F:phosphatidylinositol binding"/>
    <property type="evidence" value="ECO:0007669"/>
    <property type="project" value="TreeGrafter"/>
</dbReference>
<evidence type="ECO:0000313" key="3">
    <source>
        <dbReference type="Proteomes" id="UP000772181"/>
    </source>
</evidence>
<protein>
    <submittedName>
        <fullName evidence="2">Lipid-binding SYLF domain-containing protein</fullName>
    </submittedName>
</protein>
<dbReference type="AlphaFoldDB" id="A0A933GM60"/>
<dbReference type="InterPro" id="IPR007461">
    <property type="entry name" value="Ysc84_actin-binding"/>
</dbReference>
<reference evidence="2" key="1">
    <citation type="submission" date="2020-07" db="EMBL/GenBank/DDBJ databases">
        <title>Huge and variable diversity of episymbiotic CPR bacteria and DPANN archaea in groundwater ecosystems.</title>
        <authorList>
            <person name="He C.Y."/>
            <person name="Keren R."/>
            <person name="Whittaker M."/>
            <person name="Farag I.F."/>
            <person name="Doudna J."/>
            <person name="Cate J.H.D."/>
            <person name="Banfield J.F."/>
        </authorList>
    </citation>
    <scope>NUCLEOTIDE SEQUENCE</scope>
    <source>
        <strain evidence="2">NC_groundwater_1482_Ag_S-0.65um_47_24</strain>
    </source>
</reference>
<gene>
    <name evidence="2" type="ORF">HY730_02785</name>
</gene>
<dbReference type="CDD" id="cd11524">
    <property type="entry name" value="SYLF"/>
    <property type="match status" value="1"/>
</dbReference>
<organism evidence="2 3">
    <name type="scientific">Tectimicrobiota bacterium</name>
    <dbReference type="NCBI Taxonomy" id="2528274"/>
    <lineage>
        <taxon>Bacteria</taxon>
        <taxon>Pseudomonadati</taxon>
        <taxon>Nitrospinota/Tectimicrobiota group</taxon>
        <taxon>Candidatus Tectimicrobiota</taxon>
    </lineage>
</organism>
<proteinExistence type="predicted"/>
<dbReference type="Pfam" id="PF04366">
    <property type="entry name" value="Ysc84"/>
    <property type="match status" value="1"/>
</dbReference>
<evidence type="ECO:0000313" key="2">
    <source>
        <dbReference type="EMBL" id="MBI4595284.1"/>
    </source>
</evidence>
<dbReference type="PANTHER" id="PTHR15629">
    <property type="entry name" value="SH3YL1 PROTEIN"/>
    <property type="match status" value="1"/>
</dbReference>
<dbReference type="InterPro" id="IPR051702">
    <property type="entry name" value="SH3_domain_YSC84-like"/>
</dbReference>
<comment type="caution">
    <text evidence="2">The sequence shown here is derived from an EMBL/GenBank/DDBJ whole genome shotgun (WGS) entry which is preliminary data.</text>
</comment>
<dbReference type="EMBL" id="JACQWF010000127">
    <property type="protein sequence ID" value="MBI4595284.1"/>
    <property type="molecule type" value="Genomic_DNA"/>
</dbReference>